<feature type="region of interest" description="Disordered" evidence="1">
    <location>
        <begin position="424"/>
        <end position="518"/>
    </location>
</feature>
<name>A0A1I1HRH4_RUMAL</name>
<dbReference type="eggNOG" id="COG2385">
    <property type="taxonomic scope" value="Bacteria"/>
</dbReference>
<sequence>MSKTKDENNSKASVRRQIAAHIRMLVTGVAVTGGCGLLMLTDSAFNPAKRVEAKETVRSAVTQKAEKPAPKPAVEKKTAPVAEPKQEPKKAEAEPTVKKMTFPKYKKAAISDYDMSAAETKCKGFKVNSPAITDPDDFTVPFPEQDTLIYYPEKAAPQKLTATRSVAGEYFRVHDENSGSTVVMNGHELLCLMVNNEIGDTWDDDAIKAQIVAAYSHLRFNQEHGLTPTIGLRYGYSSKLESIVESVEGQAMHYDGEIINAVYSASSAGYTTTAGDIWSMDYPYLKCVESEFDSQDVNWGIEKTYTKSQVKSMLEGRFGITLSDDQTKWFTIDRAYSVVYIDTVTIDGRDNCKLTGNQLCNMMGLKSNAITIKYKDGEFTFTSCGWGHGVGMSQWGAHYYAENGWTYDQILTHYYVDAKLELSKPAEGSEEPPEESSSDTSTSTTNTAADDNTGYTAPQTDYGYSDTTSQWSDYSASDDQWSSDTTYTSDTTYDNGGYDNGSYYDNSTGWSYEQNGGY</sequence>
<evidence type="ECO:0000313" key="4">
    <source>
        <dbReference type="Proteomes" id="UP000182192"/>
    </source>
</evidence>
<keyword evidence="2" id="KW-0812">Transmembrane</keyword>
<dbReference type="OrthoDB" id="9794671at2"/>
<feature type="compositionally biased region" description="Acidic residues" evidence="1">
    <location>
        <begin position="428"/>
        <end position="437"/>
    </location>
</feature>
<gene>
    <name evidence="3" type="ORF">SAMN02910406_01385</name>
</gene>
<dbReference type="NCBIfam" id="TIGR02669">
    <property type="entry name" value="SpoIID_LytB"/>
    <property type="match status" value="1"/>
</dbReference>
<feature type="compositionally biased region" description="Polar residues" evidence="1">
    <location>
        <begin position="508"/>
        <end position="518"/>
    </location>
</feature>
<dbReference type="AlphaFoldDB" id="A0A1I1HRH4"/>
<dbReference type="EMBL" id="FOKQ01000009">
    <property type="protein sequence ID" value="SFC24043.1"/>
    <property type="molecule type" value="Genomic_DNA"/>
</dbReference>
<dbReference type="PROSITE" id="PS51257">
    <property type="entry name" value="PROKAR_LIPOPROTEIN"/>
    <property type="match status" value="1"/>
</dbReference>
<feature type="compositionally biased region" description="Low complexity" evidence="1">
    <location>
        <begin position="438"/>
        <end position="454"/>
    </location>
</feature>
<dbReference type="InterPro" id="IPR013486">
    <property type="entry name" value="SpoIID/LytB"/>
</dbReference>
<evidence type="ECO:0000256" key="1">
    <source>
        <dbReference type="SAM" id="MobiDB-lite"/>
    </source>
</evidence>
<feature type="region of interest" description="Disordered" evidence="1">
    <location>
        <begin position="56"/>
        <end position="95"/>
    </location>
</feature>
<feature type="compositionally biased region" description="Polar residues" evidence="1">
    <location>
        <begin position="465"/>
        <end position="475"/>
    </location>
</feature>
<keyword evidence="2" id="KW-0472">Membrane</keyword>
<reference evidence="3 4" key="1">
    <citation type="submission" date="2016-10" db="EMBL/GenBank/DDBJ databases">
        <authorList>
            <person name="de Groot N.N."/>
        </authorList>
    </citation>
    <scope>NUCLEOTIDE SEQUENCE [LARGE SCALE GENOMIC DNA]</scope>
    <source>
        <strain evidence="3 4">AR67</strain>
    </source>
</reference>
<feature type="compositionally biased region" description="Low complexity" evidence="1">
    <location>
        <begin position="477"/>
        <end position="507"/>
    </location>
</feature>
<accession>A0A1I1HRH4</accession>
<dbReference type="RefSeq" id="WP_074960808.1">
    <property type="nucleotide sequence ID" value="NZ_FOKQ01000009.1"/>
</dbReference>
<dbReference type="GO" id="GO:0030435">
    <property type="term" value="P:sporulation resulting in formation of a cellular spore"/>
    <property type="evidence" value="ECO:0007669"/>
    <property type="project" value="InterPro"/>
</dbReference>
<feature type="transmembrane region" description="Helical" evidence="2">
    <location>
        <begin position="20"/>
        <end position="40"/>
    </location>
</feature>
<keyword evidence="2" id="KW-1133">Transmembrane helix</keyword>
<proteinExistence type="predicted"/>
<evidence type="ECO:0000256" key="2">
    <source>
        <dbReference type="SAM" id="Phobius"/>
    </source>
</evidence>
<organism evidence="3 4">
    <name type="scientific">Ruminococcus albus</name>
    <dbReference type="NCBI Taxonomy" id="1264"/>
    <lineage>
        <taxon>Bacteria</taxon>
        <taxon>Bacillati</taxon>
        <taxon>Bacillota</taxon>
        <taxon>Clostridia</taxon>
        <taxon>Eubacteriales</taxon>
        <taxon>Oscillospiraceae</taxon>
        <taxon>Ruminococcus</taxon>
    </lineage>
</organism>
<protein>
    <submittedName>
        <fullName evidence="3">Stage II sporulation protein D</fullName>
    </submittedName>
</protein>
<feature type="compositionally biased region" description="Basic and acidic residues" evidence="1">
    <location>
        <begin position="64"/>
        <end position="95"/>
    </location>
</feature>
<dbReference type="Proteomes" id="UP000182192">
    <property type="component" value="Unassembled WGS sequence"/>
</dbReference>
<evidence type="ECO:0000313" key="3">
    <source>
        <dbReference type="EMBL" id="SFC24043.1"/>
    </source>
</evidence>